<keyword evidence="1" id="KW-1185">Reference proteome</keyword>
<dbReference type="PANTHER" id="PTHR33070:SF129">
    <property type="entry name" value="DUF241 DOMAIN PROTEIN"/>
    <property type="match status" value="1"/>
</dbReference>
<reference evidence="2" key="2">
    <citation type="submission" date="2025-08" db="UniProtKB">
        <authorList>
            <consortium name="RefSeq"/>
        </authorList>
    </citation>
    <scope>IDENTIFICATION</scope>
    <source>
        <tissue evidence="2">Seedling</tissue>
    </source>
</reference>
<dbReference type="InterPro" id="IPR004320">
    <property type="entry name" value="BPS1_pln"/>
</dbReference>
<dbReference type="Proteomes" id="UP001652623">
    <property type="component" value="Chromosome 1"/>
</dbReference>
<dbReference type="Pfam" id="PF03087">
    <property type="entry name" value="BPS1"/>
    <property type="match status" value="1"/>
</dbReference>
<reference evidence="1" key="1">
    <citation type="submission" date="2025-05" db="UniProtKB">
        <authorList>
            <consortium name="RefSeq"/>
        </authorList>
    </citation>
    <scope>NUCLEOTIDE SEQUENCE [LARGE SCALE GENOMIC DNA]</scope>
</reference>
<evidence type="ECO:0000313" key="1">
    <source>
        <dbReference type="Proteomes" id="UP001652623"/>
    </source>
</evidence>
<dbReference type="RefSeq" id="XP_060669847.1">
    <property type="nucleotide sequence ID" value="XM_060813864.1"/>
</dbReference>
<gene>
    <name evidence="2" type="primary">LOC132800362</name>
</gene>
<accession>A0ABM3ZZD7</accession>
<sequence>MAAYHVRSNSFPPSPHPLVPQFDEQLCRLRASVCASSSTSTSMACQGSGLQDLPWLRKFCHKQRIPHKNFNQSFEEDEVAKCGQRTTTVKKAIQKAIKNLKEMGNRCIFNTLNKDNETVAILNLLREAEAITLIILESLLLFISEPNLGGSKPNKW</sequence>
<protein>
    <submittedName>
        <fullName evidence="2">Uncharacterized protein LOC132800362</fullName>
    </submittedName>
</protein>
<organism evidence="1 2">
    <name type="scientific">Ziziphus jujuba</name>
    <name type="common">Chinese jujube</name>
    <name type="synonym">Ziziphus sativa</name>
    <dbReference type="NCBI Taxonomy" id="326968"/>
    <lineage>
        <taxon>Eukaryota</taxon>
        <taxon>Viridiplantae</taxon>
        <taxon>Streptophyta</taxon>
        <taxon>Embryophyta</taxon>
        <taxon>Tracheophyta</taxon>
        <taxon>Spermatophyta</taxon>
        <taxon>Magnoliopsida</taxon>
        <taxon>eudicotyledons</taxon>
        <taxon>Gunneridae</taxon>
        <taxon>Pentapetalae</taxon>
        <taxon>rosids</taxon>
        <taxon>fabids</taxon>
        <taxon>Rosales</taxon>
        <taxon>Rhamnaceae</taxon>
        <taxon>Paliureae</taxon>
        <taxon>Ziziphus</taxon>
    </lineage>
</organism>
<dbReference type="GeneID" id="132800362"/>
<proteinExistence type="predicted"/>
<dbReference type="PANTHER" id="PTHR33070">
    <property type="entry name" value="OS06G0725500 PROTEIN"/>
    <property type="match status" value="1"/>
</dbReference>
<name>A0ABM3ZZD7_ZIZJJ</name>
<evidence type="ECO:0000313" key="2">
    <source>
        <dbReference type="RefSeq" id="XP_060669847.1"/>
    </source>
</evidence>